<feature type="compositionally biased region" description="Basic residues" evidence="1">
    <location>
        <begin position="9"/>
        <end position="19"/>
    </location>
</feature>
<reference evidence="2" key="2">
    <citation type="journal article" date="2023" name="Plants (Basel)">
        <title>Annotation of the Turnera subulata (Passifloraceae) Draft Genome Reveals the S-Locus Evolved after the Divergence of Turneroideae from Passifloroideae in a Stepwise Manner.</title>
        <authorList>
            <person name="Henning P.M."/>
            <person name="Roalson E.H."/>
            <person name="Mir W."/>
            <person name="McCubbin A.G."/>
            <person name="Shore J.S."/>
        </authorList>
    </citation>
    <scope>NUCLEOTIDE SEQUENCE</scope>
    <source>
        <strain evidence="2">F60SS</strain>
    </source>
</reference>
<dbReference type="InterPro" id="IPR040305">
    <property type="entry name" value="At1g75730-like"/>
</dbReference>
<proteinExistence type="predicted"/>
<feature type="compositionally biased region" description="Low complexity" evidence="1">
    <location>
        <begin position="42"/>
        <end position="59"/>
    </location>
</feature>
<dbReference type="OrthoDB" id="778649at2759"/>
<sequence length="748" mass="81678">MIEMDKSRDVRRRFAKQSGHKQQQLLSVPLEKTKKERIKRLSAVNSNNNSRTAASTSSSCCPGESCEMGGGGADVSDRDEEDLLPSSGKRFKLPRKFFHDCNGVDHASVPRKLRSAMKKRNCESISPPFLDSKKLNFSTGGVESCKSDGVKKLKLNVKQGGSDWCPKQNFCGPITKDEEEVAQTLYNLAEMFPNYLTENENKSVCSLDASPPLPQATKSPEDSVAVEEDLNSTCPSSTHDAAPASNMDRVPEQTVDVYSNKSSVQEPSDFSGSIKVHEDYNCSISKLNLQTMLAKQEEQKPSTNPVSFCIPNEPYQDPGKLKQPIKIETSLLYRTQDIGLGLASGTGSSLDQQPNESRKNGPAFWPGMPSTAPSDAWNHGSLSRACASRIPPWLDSALCGMKPASSKSSPLPGKASKANADRRSWKRCATHLYISRLIQVLKIPESEDRQLLPNQLRPQEILKQGVLMTMNDFNGIRNGLSGVTSSSNNLFNTTERSSSTAGIGILQYQKCEQDQQPQPSVGSGGFNFLSLSAASRGLEVNSSFSGGVKELEPSAKLKVPYLQSHVQHPTILPFPISQSSYPSSYPDQPSATVAQQLQLSPYLGSPFYGHMTTSTQSTKQIQKQNQHHQQLAQHQLWAAQLAAQYRAAGTSAAMSQFPNWQNGRRESPTTLVPCAPASVPSSAPSLDVLCPTYPQISQQQQLMPVASSLPIARVKRQDHHLSSFYEETGGGFLAGSALPLQLLCNERL</sequence>
<evidence type="ECO:0000256" key="1">
    <source>
        <dbReference type="SAM" id="MobiDB-lite"/>
    </source>
</evidence>
<accession>A0A9Q0G1L2</accession>
<dbReference type="Proteomes" id="UP001141552">
    <property type="component" value="Unassembled WGS sequence"/>
</dbReference>
<name>A0A9Q0G1L2_9ROSI</name>
<feature type="region of interest" description="Disordered" evidence="1">
    <location>
        <begin position="1"/>
        <end position="63"/>
    </location>
</feature>
<feature type="region of interest" description="Disordered" evidence="1">
    <location>
        <begin position="344"/>
        <end position="378"/>
    </location>
</feature>
<organism evidence="2 3">
    <name type="scientific">Turnera subulata</name>
    <dbReference type="NCBI Taxonomy" id="218843"/>
    <lineage>
        <taxon>Eukaryota</taxon>
        <taxon>Viridiplantae</taxon>
        <taxon>Streptophyta</taxon>
        <taxon>Embryophyta</taxon>
        <taxon>Tracheophyta</taxon>
        <taxon>Spermatophyta</taxon>
        <taxon>Magnoliopsida</taxon>
        <taxon>eudicotyledons</taxon>
        <taxon>Gunneridae</taxon>
        <taxon>Pentapetalae</taxon>
        <taxon>rosids</taxon>
        <taxon>fabids</taxon>
        <taxon>Malpighiales</taxon>
        <taxon>Passifloraceae</taxon>
        <taxon>Turnera</taxon>
    </lineage>
</organism>
<gene>
    <name evidence="2" type="ORF">Tsubulata_037109</name>
</gene>
<comment type="caution">
    <text evidence="2">The sequence shown here is derived from an EMBL/GenBank/DDBJ whole genome shotgun (WGS) entry which is preliminary data.</text>
</comment>
<dbReference type="PANTHER" id="PTHR34792">
    <property type="entry name" value="OS02G0121500 PROTEIN"/>
    <property type="match status" value="1"/>
</dbReference>
<keyword evidence="3" id="KW-1185">Reference proteome</keyword>
<reference evidence="2" key="1">
    <citation type="submission" date="2022-02" db="EMBL/GenBank/DDBJ databases">
        <authorList>
            <person name="Henning P.M."/>
            <person name="McCubbin A.G."/>
            <person name="Shore J.S."/>
        </authorList>
    </citation>
    <scope>NUCLEOTIDE SEQUENCE</scope>
    <source>
        <strain evidence="2">F60SS</strain>
        <tissue evidence="2">Leaves</tissue>
    </source>
</reference>
<dbReference type="EMBL" id="JAKUCV010002741">
    <property type="protein sequence ID" value="KAJ4841572.1"/>
    <property type="molecule type" value="Genomic_DNA"/>
</dbReference>
<evidence type="ECO:0000313" key="2">
    <source>
        <dbReference type="EMBL" id="KAJ4841572.1"/>
    </source>
</evidence>
<dbReference type="AlphaFoldDB" id="A0A9Q0G1L2"/>
<protein>
    <submittedName>
        <fullName evidence="2">Uncharacterized protein</fullName>
    </submittedName>
</protein>
<dbReference type="PANTHER" id="PTHR34792:SF1">
    <property type="entry name" value="OS02G0121500 PROTEIN"/>
    <property type="match status" value="1"/>
</dbReference>
<evidence type="ECO:0000313" key="3">
    <source>
        <dbReference type="Proteomes" id="UP001141552"/>
    </source>
</evidence>